<gene>
    <name evidence="2" type="ORF">E3T61_12150</name>
</gene>
<dbReference type="OrthoDB" id="4464809at2"/>
<dbReference type="EMBL" id="SOHM01000029">
    <property type="protein sequence ID" value="TFD88575.1"/>
    <property type="molecule type" value="Genomic_DNA"/>
</dbReference>
<evidence type="ECO:0000313" key="3">
    <source>
        <dbReference type="Proteomes" id="UP000298468"/>
    </source>
</evidence>
<dbReference type="CDD" id="cd00085">
    <property type="entry name" value="HNHc"/>
    <property type="match status" value="1"/>
</dbReference>
<keyword evidence="2" id="KW-0255">Endonuclease</keyword>
<dbReference type="InterPro" id="IPR045134">
    <property type="entry name" value="UHRF1/2-like"/>
</dbReference>
<comment type="caution">
    <text evidence="2">The sequence shown here is derived from an EMBL/GenBank/DDBJ whole genome shotgun (WGS) entry which is preliminary data.</text>
</comment>
<dbReference type="InterPro" id="IPR036987">
    <property type="entry name" value="SRA-YDG_sf"/>
</dbReference>
<evidence type="ECO:0000313" key="2">
    <source>
        <dbReference type="EMBL" id="TFD88575.1"/>
    </source>
</evidence>
<dbReference type="InterPro" id="IPR003105">
    <property type="entry name" value="SRA_YDG"/>
</dbReference>
<dbReference type="SMART" id="SM00507">
    <property type="entry name" value="HNHc"/>
    <property type="match status" value="1"/>
</dbReference>
<dbReference type="SUPFAM" id="SSF88697">
    <property type="entry name" value="PUA domain-like"/>
    <property type="match status" value="1"/>
</dbReference>
<keyword evidence="2" id="KW-0378">Hydrolase</keyword>
<dbReference type="SMART" id="SM00466">
    <property type="entry name" value="SRA"/>
    <property type="match status" value="1"/>
</dbReference>
<dbReference type="GO" id="GO:0044027">
    <property type="term" value="P:negative regulation of gene expression via chromosomal CpG island methylation"/>
    <property type="evidence" value="ECO:0007669"/>
    <property type="project" value="TreeGrafter"/>
</dbReference>
<feature type="domain" description="YDG" evidence="1">
    <location>
        <begin position="6"/>
        <end position="149"/>
    </location>
</feature>
<protein>
    <submittedName>
        <fullName evidence="2">HNH endonuclease</fullName>
    </submittedName>
</protein>
<dbReference type="Gene3D" id="2.30.280.10">
    <property type="entry name" value="SRA-YDG"/>
    <property type="match status" value="1"/>
</dbReference>
<dbReference type="InterPro" id="IPR015947">
    <property type="entry name" value="PUA-like_sf"/>
</dbReference>
<dbReference type="AlphaFoldDB" id="A0A4R9BQ21"/>
<dbReference type="Pfam" id="PF02182">
    <property type="entry name" value="SAD_SRA"/>
    <property type="match status" value="1"/>
</dbReference>
<organism evidence="2 3">
    <name type="scientific">Cryobacterium lactosi</name>
    <dbReference type="NCBI Taxonomy" id="1259202"/>
    <lineage>
        <taxon>Bacteria</taxon>
        <taxon>Bacillati</taxon>
        <taxon>Actinomycetota</taxon>
        <taxon>Actinomycetes</taxon>
        <taxon>Micrococcales</taxon>
        <taxon>Microbacteriaceae</taxon>
        <taxon>Cryobacterium</taxon>
    </lineage>
</organism>
<reference evidence="2 3" key="1">
    <citation type="submission" date="2019-03" db="EMBL/GenBank/DDBJ databases">
        <title>Genomics of glacier-inhabiting Cryobacterium strains.</title>
        <authorList>
            <person name="Liu Q."/>
            <person name="Xin Y.-H."/>
        </authorList>
    </citation>
    <scope>NUCLEOTIDE SEQUENCE [LARGE SCALE GENOMIC DNA]</scope>
    <source>
        <strain evidence="2 3">Sr59</strain>
    </source>
</reference>
<evidence type="ECO:0000259" key="1">
    <source>
        <dbReference type="PROSITE" id="PS51015"/>
    </source>
</evidence>
<dbReference type="PROSITE" id="PS51015">
    <property type="entry name" value="YDG"/>
    <property type="match status" value="1"/>
</dbReference>
<sequence length="304" mass="33531">MAKFFGTPAGVKVGQFFIDRRALHEALVHRPPQAGISGTKLEGSDSIVISGGYVDDEDNGDYIIYTGHGGKDPNSSRQIADQSREATGNAGLITSHAVALPVRVVRGKHKSSAFAPPAGFVYSGLYLVTQWWMEQGRDGFQIIRFRLERIDEQVPIEPRSLNLPDPEFATTFVSRRIRDSQLAREVKKLYDYSCQVCDQAIPTSNNSFYAEGAHVRPLGRPHLGDDALTNILCLCPNHHSQFDLGGLVLTDDMEAIETRTMTPIASLSFRKHHVVEASNAGYHRALWLGTRGLSSDMRVLQPSA</sequence>
<name>A0A4R9BQ21_9MICO</name>
<dbReference type="RefSeq" id="WP_134641120.1">
    <property type="nucleotide sequence ID" value="NZ_SOHM01000029.1"/>
</dbReference>
<proteinExistence type="predicted"/>
<dbReference type="Gene3D" id="1.10.30.50">
    <property type="match status" value="1"/>
</dbReference>
<dbReference type="GO" id="GO:0004519">
    <property type="term" value="F:endonuclease activity"/>
    <property type="evidence" value="ECO:0007669"/>
    <property type="project" value="UniProtKB-KW"/>
</dbReference>
<keyword evidence="2" id="KW-0540">Nuclease</keyword>
<dbReference type="GO" id="GO:0016567">
    <property type="term" value="P:protein ubiquitination"/>
    <property type="evidence" value="ECO:0007669"/>
    <property type="project" value="TreeGrafter"/>
</dbReference>
<dbReference type="InterPro" id="IPR003615">
    <property type="entry name" value="HNH_nuc"/>
</dbReference>
<dbReference type="Proteomes" id="UP000298468">
    <property type="component" value="Unassembled WGS sequence"/>
</dbReference>
<accession>A0A4R9BQ21</accession>
<dbReference type="GO" id="GO:0061630">
    <property type="term" value="F:ubiquitin protein ligase activity"/>
    <property type="evidence" value="ECO:0007669"/>
    <property type="project" value="TreeGrafter"/>
</dbReference>
<dbReference type="Pfam" id="PF13391">
    <property type="entry name" value="HNH_2"/>
    <property type="match status" value="1"/>
</dbReference>
<dbReference type="PANTHER" id="PTHR14140">
    <property type="entry name" value="E3 UBIQUITIN-PROTEIN LIGASE UHRF-RELATED"/>
    <property type="match status" value="1"/>
</dbReference>
<keyword evidence="3" id="KW-1185">Reference proteome</keyword>
<dbReference type="PANTHER" id="PTHR14140:SF27">
    <property type="entry name" value="OS04G0289800 PROTEIN"/>
    <property type="match status" value="1"/>
</dbReference>